<gene>
    <name evidence="2" type="ORF">CC85DRAFT_46537</name>
</gene>
<evidence type="ECO:0000313" key="3">
    <source>
        <dbReference type="Proteomes" id="UP000053611"/>
    </source>
</evidence>
<evidence type="ECO:0000256" key="1">
    <source>
        <dbReference type="SAM" id="MobiDB-lite"/>
    </source>
</evidence>
<keyword evidence="3" id="KW-1185">Reference proteome</keyword>
<evidence type="ECO:0000313" key="2">
    <source>
        <dbReference type="EMBL" id="KLT43658.1"/>
    </source>
</evidence>
<feature type="region of interest" description="Disordered" evidence="1">
    <location>
        <begin position="18"/>
        <end position="42"/>
    </location>
</feature>
<dbReference type="RefSeq" id="XP_018280149.1">
    <property type="nucleotide sequence ID" value="XM_018427195.1"/>
</dbReference>
<organism evidence="2 3">
    <name type="scientific">Cutaneotrichosporon oleaginosum</name>
    <dbReference type="NCBI Taxonomy" id="879819"/>
    <lineage>
        <taxon>Eukaryota</taxon>
        <taxon>Fungi</taxon>
        <taxon>Dikarya</taxon>
        <taxon>Basidiomycota</taxon>
        <taxon>Agaricomycotina</taxon>
        <taxon>Tremellomycetes</taxon>
        <taxon>Trichosporonales</taxon>
        <taxon>Trichosporonaceae</taxon>
        <taxon>Cutaneotrichosporon</taxon>
    </lineage>
</organism>
<sequence>MFELINFHPLTSYSLIRPRRHPEQAPRLATGREPSNRVLDSNQRHLPPVASRRLLSDGDYRVPHKRNLHGRWERRDVSGSPDTTIISRASAARVLILFTGPHTHRFPPAPSHSFRWRHGGGMSTRVHALELHTQISQFSRAAAHTPLRGTRWHSALRLRRWKRMLSVHLSVRLRS</sequence>
<dbReference type="AlphaFoldDB" id="A0A0J0XRE2"/>
<dbReference type="Proteomes" id="UP000053611">
    <property type="component" value="Unassembled WGS sequence"/>
</dbReference>
<name>A0A0J0XRE2_9TREE</name>
<protein>
    <submittedName>
        <fullName evidence="2">Uncharacterized protein</fullName>
    </submittedName>
</protein>
<reference evidence="2 3" key="1">
    <citation type="submission" date="2015-03" db="EMBL/GenBank/DDBJ databases">
        <title>Genomics and transcriptomics of the oil-accumulating basidiomycete yeast T. oleaginosus allow insights into substrate utilization and the diverse evolutionary trajectories of mating systems in fungi.</title>
        <authorList>
            <consortium name="DOE Joint Genome Institute"/>
            <person name="Kourist R."/>
            <person name="Kracht O."/>
            <person name="Bracharz F."/>
            <person name="Lipzen A."/>
            <person name="Nolan M."/>
            <person name="Ohm R."/>
            <person name="Grigoriev I."/>
            <person name="Sun S."/>
            <person name="Heitman J."/>
            <person name="Bruck T."/>
            <person name="Nowrousian M."/>
        </authorList>
    </citation>
    <scope>NUCLEOTIDE SEQUENCE [LARGE SCALE GENOMIC DNA]</scope>
    <source>
        <strain evidence="2 3">IBC0246</strain>
    </source>
</reference>
<accession>A0A0J0XRE2</accession>
<dbReference type="GeneID" id="28987798"/>
<dbReference type="EMBL" id="KQ087193">
    <property type="protein sequence ID" value="KLT43658.1"/>
    <property type="molecule type" value="Genomic_DNA"/>
</dbReference>
<proteinExistence type="predicted"/>